<dbReference type="Gene3D" id="3.20.20.70">
    <property type="entry name" value="Aldolase class I"/>
    <property type="match status" value="1"/>
</dbReference>
<keyword evidence="9" id="KW-0411">Iron-sulfur</keyword>
<organism evidence="12 13">
    <name type="scientific">Candidatus Clostridium eludens</name>
    <dbReference type="NCBI Taxonomy" id="3381663"/>
    <lineage>
        <taxon>Bacteria</taxon>
        <taxon>Bacillati</taxon>
        <taxon>Bacillota</taxon>
        <taxon>Clostridia</taxon>
        <taxon>Eubacteriales</taxon>
        <taxon>Clostridiaceae</taxon>
        <taxon>Clostridium</taxon>
    </lineage>
</organism>
<evidence type="ECO:0000256" key="8">
    <source>
        <dbReference type="ARBA" id="ARBA00023004"/>
    </source>
</evidence>
<dbReference type="PRINTS" id="PR00368">
    <property type="entry name" value="FADPNR"/>
</dbReference>
<evidence type="ECO:0000256" key="7">
    <source>
        <dbReference type="ARBA" id="ARBA00023002"/>
    </source>
</evidence>
<dbReference type="InterPro" id="IPR051793">
    <property type="entry name" value="NADH:flavin_oxidoreductase"/>
</dbReference>
<comment type="caution">
    <text evidence="12">The sequence shown here is derived from an EMBL/GenBank/DDBJ whole genome shotgun (WGS) entry which is preliminary data.</text>
</comment>
<dbReference type="InterPro" id="IPR001155">
    <property type="entry name" value="OxRdtase_FMN_N"/>
</dbReference>
<keyword evidence="7" id="KW-0560">Oxidoreductase</keyword>
<keyword evidence="8" id="KW-0408">Iron</keyword>
<gene>
    <name evidence="12" type="ORF">ACJDU8_13890</name>
</gene>
<dbReference type="PRINTS" id="PR00469">
    <property type="entry name" value="PNDRDTASEII"/>
</dbReference>
<proteinExistence type="inferred from homology"/>
<evidence type="ECO:0000256" key="2">
    <source>
        <dbReference type="ARBA" id="ARBA00001966"/>
    </source>
</evidence>
<dbReference type="PANTHER" id="PTHR42917">
    <property type="entry name" value="2,4-DIENOYL-COA REDUCTASE"/>
    <property type="match status" value="1"/>
</dbReference>
<evidence type="ECO:0000259" key="11">
    <source>
        <dbReference type="Pfam" id="PF07992"/>
    </source>
</evidence>
<dbReference type="Proteomes" id="UP001623660">
    <property type="component" value="Unassembled WGS sequence"/>
</dbReference>
<keyword evidence="6" id="KW-0479">Metal-binding</keyword>
<dbReference type="SUPFAM" id="SSF51905">
    <property type="entry name" value="FAD/NAD(P)-binding domain"/>
    <property type="match status" value="1"/>
</dbReference>
<protein>
    <submittedName>
        <fullName evidence="12">FAD-dependent oxidoreductase</fullName>
    </submittedName>
</protein>
<feature type="domain" description="FAD/NAD(P)-binding" evidence="11">
    <location>
        <begin position="426"/>
        <end position="661"/>
    </location>
</feature>
<keyword evidence="4" id="KW-0285">Flavoprotein</keyword>
<evidence type="ECO:0000313" key="12">
    <source>
        <dbReference type="EMBL" id="MFL0196640.1"/>
    </source>
</evidence>
<dbReference type="Pfam" id="PF07992">
    <property type="entry name" value="Pyr_redox_2"/>
    <property type="match status" value="1"/>
</dbReference>
<evidence type="ECO:0000259" key="10">
    <source>
        <dbReference type="Pfam" id="PF00724"/>
    </source>
</evidence>
<accession>A0ABW8SKZ3</accession>
<dbReference type="CDD" id="cd02803">
    <property type="entry name" value="OYE_like_FMN_family"/>
    <property type="match status" value="1"/>
</dbReference>
<evidence type="ECO:0000256" key="5">
    <source>
        <dbReference type="ARBA" id="ARBA00022643"/>
    </source>
</evidence>
<dbReference type="RefSeq" id="WP_406792747.1">
    <property type="nucleotide sequence ID" value="NZ_JBJHZX010000020.1"/>
</dbReference>
<reference evidence="12 13" key="1">
    <citation type="submission" date="2024-11" db="EMBL/GenBank/DDBJ databases">
        <authorList>
            <person name="Heng Y.C."/>
            <person name="Lim A.C.H."/>
            <person name="Lee J.K.Y."/>
            <person name="Kittelmann S."/>
        </authorList>
    </citation>
    <scope>NUCLEOTIDE SEQUENCE [LARGE SCALE GENOMIC DNA]</scope>
    <source>
        <strain evidence="12 13">WILCCON 0269</strain>
    </source>
</reference>
<dbReference type="Pfam" id="PF00724">
    <property type="entry name" value="Oxidored_FMN"/>
    <property type="match status" value="1"/>
</dbReference>
<comment type="similarity">
    <text evidence="3">In the N-terminal section; belongs to the NADH:flavin oxidoreductase/NADH oxidase family.</text>
</comment>
<evidence type="ECO:0000313" key="13">
    <source>
        <dbReference type="Proteomes" id="UP001623660"/>
    </source>
</evidence>
<evidence type="ECO:0000256" key="4">
    <source>
        <dbReference type="ARBA" id="ARBA00022630"/>
    </source>
</evidence>
<evidence type="ECO:0000256" key="1">
    <source>
        <dbReference type="ARBA" id="ARBA00001917"/>
    </source>
</evidence>
<comment type="cofactor">
    <cofactor evidence="2">
        <name>[4Fe-4S] cluster</name>
        <dbReference type="ChEBI" id="CHEBI:49883"/>
    </cofactor>
</comment>
<sequence>MEDFYMNKIQNMVKDIMKDMQSCNDHTSDNTEQSMYKNLFSKGKIGSLELKNRIVMTPMENCLNNKDATVSDDMIAFYAERAKGGIGLIITEVTRVNDENGVADIRQLSAAHDKYIPGLKKLADTVHENGGKIVIQLHHPGRQGFCGVNGNKPMMAPSAVQCNVVQQETREMSTEEAESLVQNFISAACRVKAAGIDGVEIHGAHGYLINQFLSPYTNKRTDKYGGSLENRMRFLEEIILGVRQKCGREYPVIVRLSVDEFLRTNGVDDGILLEDGIKIARRLEEIGADAIDVSAGIYETMNVSWEPISFPQGWKLYLGEEIKKAVGIPVISAAVIREAAYADRIIGEGRTDFVGSARLHFADPQWSNKAKENRDHESRLCISCLHCIESLLVGMETGSPVECSVNIQAGREFKYGNINKNGDGRTVVILGAGPSGLEAARVLAERKFRPIVFEKSSQIGGQLLLASKPPKKEKILWLINYLQVQANKLGIEIRLNKMPTVDEIRELNPYAVFVAEGSSSIIPKAISGIDGENVFTAGEILSGNVKIHNKKVAVIGSGMTGLETAEFLESKDNDVSIFEMSDNIGADVFFQNLSDIQGRLNNYKTQMYTKHKLISIKNHKVIFEILPGGVIKEYSFDYIVISLGRKPNTEFLDELKANFDKVKVIGDANKPGRIRNAMETGFENAYNL</sequence>
<dbReference type="EMBL" id="JBJHZX010000020">
    <property type="protein sequence ID" value="MFL0196640.1"/>
    <property type="molecule type" value="Genomic_DNA"/>
</dbReference>
<feature type="domain" description="NADH:flavin oxidoreductase/NADH oxidase N-terminal" evidence="10">
    <location>
        <begin position="39"/>
        <end position="376"/>
    </location>
</feature>
<comment type="cofactor">
    <cofactor evidence="1">
        <name>FMN</name>
        <dbReference type="ChEBI" id="CHEBI:58210"/>
    </cofactor>
</comment>
<keyword evidence="13" id="KW-1185">Reference proteome</keyword>
<name>A0ABW8SKZ3_9CLOT</name>
<dbReference type="SUPFAM" id="SSF51395">
    <property type="entry name" value="FMN-linked oxidoreductases"/>
    <property type="match status" value="1"/>
</dbReference>
<evidence type="ECO:0000256" key="9">
    <source>
        <dbReference type="ARBA" id="ARBA00023014"/>
    </source>
</evidence>
<dbReference type="Gene3D" id="3.50.50.60">
    <property type="entry name" value="FAD/NAD(P)-binding domain"/>
    <property type="match status" value="1"/>
</dbReference>
<dbReference type="Gene3D" id="3.40.50.720">
    <property type="entry name" value="NAD(P)-binding Rossmann-like Domain"/>
    <property type="match status" value="1"/>
</dbReference>
<dbReference type="InterPro" id="IPR036188">
    <property type="entry name" value="FAD/NAD-bd_sf"/>
</dbReference>
<dbReference type="InterPro" id="IPR023753">
    <property type="entry name" value="FAD/NAD-binding_dom"/>
</dbReference>
<dbReference type="PANTHER" id="PTHR42917:SF2">
    <property type="entry name" value="2,4-DIENOYL-COA REDUCTASE [(2E)-ENOYL-COA-PRODUCING]"/>
    <property type="match status" value="1"/>
</dbReference>
<evidence type="ECO:0000256" key="3">
    <source>
        <dbReference type="ARBA" id="ARBA00011048"/>
    </source>
</evidence>
<dbReference type="InterPro" id="IPR013785">
    <property type="entry name" value="Aldolase_TIM"/>
</dbReference>
<keyword evidence="5" id="KW-0288">FMN</keyword>
<evidence type="ECO:0000256" key="6">
    <source>
        <dbReference type="ARBA" id="ARBA00022723"/>
    </source>
</evidence>